<name>A0ABS2DTY0_9BURK</name>
<dbReference type="EMBL" id="JACJJC010000018">
    <property type="protein sequence ID" value="MBM6704749.1"/>
    <property type="molecule type" value="Genomic_DNA"/>
</dbReference>
<protein>
    <submittedName>
        <fullName evidence="1">Uncharacterized protein</fullName>
    </submittedName>
</protein>
<comment type="caution">
    <text evidence="1">The sequence shown here is derived from an EMBL/GenBank/DDBJ whole genome shotgun (WGS) entry which is preliminary data.</text>
</comment>
<gene>
    <name evidence="1" type="ORF">H6A60_09665</name>
</gene>
<accession>A0ABS2DTY0</accession>
<reference evidence="1 2" key="1">
    <citation type="journal article" date="2021" name="Sci. Rep.">
        <title>The distribution of antibiotic resistance genes in chicken gut microbiota commensals.</title>
        <authorList>
            <person name="Juricova H."/>
            <person name="Matiasovicova J."/>
            <person name="Kubasova T."/>
            <person name="Cejkova D."/>
            <person name="Rychlik I."/>
        </authorList>
    </citation>
    <scope>NUCLEOTIDE SEQUENCE [LARGE SCALE GENOMIC DNA]</scope>
    <source>
        <strain evidence="1 2">An829</strain>
    </source>
</reference>
<evidence type="ECO:0000313" key="1">
    <source>
        <dbReference type="EMBL" id="MBM6704749.1"/>
    </source>
</evidence>
<proteinExistence type="predicted"/>
<keyword evidence="2" id="KW-1185">Reference proteome</keyword>
<dbReference type="RefSeq" id="WP_205104016.1">
    <property type="nucleotide sequence ID" value="NZ_JACJJC010000018.1"/>
</dbReference>
<dbReference type="Proteomes" id="UP000715095">
    <property type="component" value="Unassembled WGS sequence"/>
</dbReference>
<organism evidence="1 2">
    <name type="scientific">Sutterella massiliensis</name>
    <dbReference type="NCBI Taxonomy" id="1816689"/>
    <lineage>
        <taxon>Bacteria</taxon>
        <taxon>Pseudomonadati</taxon>
        <taxon>Pseudomonadota</taxon>
        <taxon>Betaproteobacteria</taxon>
        <taxon>Burkholderiales</taxon>
        <taxon>Sutterellaceae</taxon>
        <taxon>Sutterella</taxon>
    </lineage>
</organism>
<sequence length="202" mass="22644">MAAECVVALGMTQHNAQCVREFMRKGSAKMRVLPVLRKRVHGTEIQRCFGFVAICINSDQSRSFAASTVLRQIGVERQVIQVGNADHIACRIENGGIRRNHVDLGRRTIRKAAFKHSAPVGQSGLNGAEFFVGQGSRFIIFRQQLSGFTCIENTELDEGVPIRRIHRNALESLCDFGRKQRYRSERKYCAGKLLASRKPSVL</sequence>
<evidence type="ECO:0000313" key="2">
    <source>
        <dbReference type="Proteomes" id="UP000715095"/>
    </source>
</evidence>